<dbReference type="EMBL" id="JAPDOD010000005">
    <property type="protein sequence ID" value="MDA0160316.1"/>
    <property type="molecule type" value="Genomic_DNA"/>
</dbReference>
<dbReference type="RefSeq" id="WP_270039097.1">
    <property type="nucleotide sequence ID" value="NZ_JAPDOD010000005.1"/>
</dbReference>
<evidence type="ECO:0000256" key="1">
    <source>
        <dbReference type="ARBA" id="ARBA00004651"/>
    </source>
</evidence>
<dbReference type="AlphaFoldDB" id="A0A9X3MR20"/>
<evidence type="ECO:0000256" key="3">
    <source>
        <dbReference type="ARBA" id="ARBA00022475"/>
    </source>
</evidence>
<keyword evidence="2" id="KW-0813">Transport</keyword>
<dbReference type="InterPro" id="IPR010290">
    <property type="entry name" value="TM_effector"/>
</dbReference>
<feature type="domain" description="Major facilitator superfamily (MFS) profile" evidence="8">
    <location>
        <begin position="1"/>
        <end position="402"/>
    </location>
</feature>
<feature type="transmembrane region" description="Helical" evidence="7">
    <location>
        <begin position="84"/>
        <end position="102"/>
    </location>
</feature>
<feature type="transmembrane region" description="Helical" evidence="7">
    <location>
        <begin position="259"/>
        <end position="280"/>
    </location>
</feature>
<dbReference type="CDD" id="cd06173">
    <property type="entry name" value="MFS_MefA_like"/>
    <property type="match status" value="1"/>
</dbReference>
<feature type="transmembrane region" description="Helical" evidence="7">
    <location>
        <begin position="108"/>
        <end position="131"/>
    </location>
</feature>
<accession>A0A9X3MR20</accession>
<keyword evidence="3" id="KW-1003">Cell membrane</keyword>
<feature type="transmembrane region" description="Helical" evidence="7">
    <location>
        <begin position="168"/>
        <end position="192"/>
    </location>
</feature>
<evidence type="ECO:0000259" key="8">
    <source>
        <dbReference type="PROSITE" id="PS50850"/>
    </source>
</evidence>
<proteinExistence type="predicted"/>
<comment type="subcellular location">
    <subcellularLocation>
        <location evidence="1">Cell membrane</location>
        <topology evidence="1">Multi-pass membrane protein</topology>
    </subcellularLocation>
</comment>
<evidence type="ECO:0000313" key="10">
    <source>
        <dbReference type="Proteomes" id="UP001149140"/>
    </source>
</evidence>
<feature type="transmembrane region" description="Helical" evidence="7">
    <location>
        <begin position="234"/>
        <end position="253"/>
    </location>
</feature>
<evidence type="ECO:0000256" key="4">
    <source>
        <dbReference type="ARBA" id="ARBA00022692"/>
    </source>
</evidence>
<organism evidence="9 10">
    <name type="scientific">Solirubrobacter ginsenosidimutans</name>
    <dbReference type="NCBI Taxonomy" id="490573"/>
    <lineage>
        <taxon>Bacteria</taxon>
        <taxon>Bacillati</taxon>
        <taxon>Actinomycetota</taxon>
        <taxon>Thermoleophilia</taxon>
        <taxon>Solirubrobacterales</taxon>
        <taxon>Solirubrobacteraceae</taxon>
        <taxon>Solirubrobacter</taxon>
    </lineage>
</organism>
<feature type="transmembrane region" description="Helical" evidence="7">
    <location>
        <begin position="50"/>
        <end position="72"/>
    </location>
</feature>
<dbReference type="SUPFAM" id="SSF103473">
    <property type="entry name" value="MFS general substrate transporter"/>
    <property type="match status" value="1"/>
</dbReference>
<dbReference type="PANTHER" id="PTHR23513:SF11">
    <property type="entry name" value="STAPHYLOFERRIN A TRANSPORTER"/>
    <property type="match status" value="1"/>
</dbReference>
<dbReference type="GO" id="GO:0022857">
    <property type="term" value="F:transmembrane transporter activity"/>
    <property type="evidence" value="ECO:0007669"/>
    <property type="project" value="InterPro"/>
</dbReference>
<feature type="transmembrane region" description="Helical" evidence="7">
    <location>
        <begin position="292"/>
        <end position="311"/>
    </location>
</feature>
<protein>
    <submittedName>
        <fullName evidence="9">MFS transporter</fullName>
    </submittedName>
</protein>
<dbReference type="GO" id="GO:0005886">
    <property type="term" value="C:plasma membrane"/>
    <property type="evidence" value="ECO:0007669"/>
    <property type="project" value="UniProtKB-SubCell"/>
</dbReference>
<dbReference type="PANTHER" id="PTHR23513">
    <property type="entry name" value="INTEGRAL MEMBRANE EFFLUX PROTEIN-RELATED"/>
    <property type="match status" value="1"/>
</dbReference>
<dbReference type="PROSITE" id="PS50850">
    <property type="entry name" value="MFS"/>
    <property type="match status" value="1"/>
</dbReference>
<feature type="transmembrane region" description="Helical" evidence="7">
    <location>
        <begin position="317"/>
        <end position="341"/>
    </location>
</feature>
<evidence type="ECO:0000256" key="7">
    <source>
        <dbReference type="SAM" id="Phobius"/>
    </source>
</evidence>
<evidence type="ECO:0000256" key="2">
    <source>
        <dbReference type="ARBA" id="ARBA00022448"/>
    </source>
</evidence>
<sequence length="404" mass="40593">MATRTTAAHVWAPLGDRRFRIGSAAFIGAQVVVWAETVGAVEVITSHSASAAAVAAIQTAITLPGMVLGLLAGAVADAFDRRRLLIFSAVGMTAAMALLAVLEASGHAGTATVLLLTAALGTGLAIQIPAFMTAVPEIVPRPLLTAANTFVSAGTNVARAVGPALAGLALLILGSAGLFGLLAIGLALVALGMATAGLRSVRPAEPERLVAAIMTGVRHVRGSPPLRAVMARSALFLLFGSALWAILPLIAVHRLGLEASGFGILLACVGTGAVLAALTLGTLHERAGLERVVSAAGLLLGAVLALLTLVTEPVITGVLLLLAGAAWIAVVPALNTLVALLAPPWVRGRALSVWFLGYNGGLAIGSLLWGLLAETSLAAALLVPAAGLAAGAFAGRVWPLTHDL</sequence>
<dbReference type="InterPro" id="IPR020846">
    <property type="entry name" value="MFS_dom"/>
</dbReference>
<feature type="transmembrane region" description="Helical" evidence="7">
    <location>
        <begin position="378"/>
        <end position="398"/>
    </location>
</feature>
<keyword evidence="5 7" id="KW-1133">Transmembrane helix</keyword>
<evidence type="ECO:0000256" key="5">
    <source>
        <dbReference type="ARBA" id="ARBA00022989"/>
    </source>
</evidence>
<keyword evidence="4 7" id="KW-0812">Transmembrane</keyword>
<dbReference type="InterPro" id="IPR036259">
    <property type="entry name" value="MFS_trans_sf"/>
</dbReference>
<name>A0A9X3MR20_9ACTN</name>
<evidence type="ECO:0000313" key="9">
    <source>
        <dbReference type="EMBL" id="MDA0160316.1"/>
    </source>
</evidence>
<comment type="caution">
    <text evidence="9">The sequence shown here is derived from an EMBL/GenBank/DDBJ whole genome shotgun (WGS) entry which is preliminary data.</text>
</comment>
<keyword evidence="10" id="KW-1185">Reference proteome</keyword>
<dbReference type="Proteomes" id="UP001149140">
    <property type="component" value="Unassembled WGS sequence"/>
</dbReference>
<gene>
    <name evidence="9" type="ORF">OM076_08575</name>
</gene>
<evidence type="ECO:0000256" key="6">
    <source>
        <dbReference type="ARBA" id="ARBA00023136"/>
    </source>
</evidence>
<feature type="transmembrane region" description="Helical" evidence="7">
    <location>
        <begin position="353"/>
        <end position="372"/>
    </location>
</feature>
<reference evidence="9" key="1">
    <citation type="submission" date="2022-10" db="EMBL/GenBank/DDBJ databases">
        <title>The WGS of Solirubrobacter ginsenosidimutans DSM 21036.</title>
        <authorList>
            <person name="Jiang Z."/>
        </authorList>
    </citation>
    <scope>NUCLEOTIDE SEQUENCE</scope>
    <source>
        <strain evidence="9">DSM 21036</strain>
    </source>
</reference>
<dbReference type="Gene3D" id="1.20.1250.20">
    <property type="entry name" value="MFS general substrate transporter like domains"/>
    <property type="match status" value="1"/>
</dbReference>
<dbReference type="Pfam" id="PF05977">
    <property type="entry name" value="MFS_3"/>
    <property type="match status" value="1"/>
</dbReference>
<keyword evidence="6 7" id="KW-0472">Membrane</keyword>